<proteinExistence type="predicted"/>
<protein>
    <submittedName>
        <fullName evidence="2">Uncharacterized protein</fullName>
    </submittedName>
</protein>
<dbReference type="PANTHER" id="PTHR36474">
    <property type="entry name" value="PROTEIN LIAT1"/>
    <property type="match status" value="1"/>
</dbReference>
<dbReference type="Ensembl" id="ENSCPRT00005021035.1">
    <property type="protein sequence ID" value="ENSCPRP00005017974.1"/>
    <property type="gene ID" value="ENSCPRG00005012531.1"/>
</dbReference>
<dbReference type="Proteomes" id="UP000594220">
    <property type="component" value="Unplaced"/>
</dbReference>
<dbReference type="GeneTree" id="ENSGT00960000189399"/>
<feature type="compositionally biased region" description="Low complexity" evidence="1">
    <location>
        <begin position="1"/>
        <end position="16"/>
    </location>
</feature>
<dbReference type="AlphaFoldDB" id="A0A7M4F1C2"/>
<evidence type="ECO:0000313" key="2">
    <source>
        <dbReference type="Ensembl" id="ENSCPRP00005017974.1"/>
    </source>
</evidence>
<feature type="region of interest" description="Disordered" evidence="1">
    <location>
        <begin position="164"/>
        <end position="204"/>
    </location>
</feature>
<reference evidence="2" key="1">
    <citation type="submission" date="2025-08" db="UniProtKB">
        <authorList>
            <consortium name="Ensembl"/>
        </authorList>
    </citation>
    <scope>IDENTIFICATION</scope>
</reference>
<sequence length="216" mass="23466">HASGTGPGRRPAGRWRAAAEEAAAEDAAACGRAGGRLPPPAVAAMCGRFLLMVFLVAAHKHHGKSRKQQQQTQLLEVSRLSKNTGLTPDPSKGIQPAAEMNTFVLPTSTISSSNQADQDLSDQVNDSLRWDGVLEDPAAEEERLRIYKLNRRKRYELYIQQHLPKESHPTPEHSSSPQCAAPNADEQTGRVEDSSSSYIQGGKGDTFLITEQVTSI</sequence>
<keyword evidence="3" id="KW-1185">Reference proteome</keyword>
<evidence type="ECO:0000256" key="1">
    <source>
        <dbReference type="SAM" id="MobiDB-lite"/>
    </source>
</evidence>
<evidence type="ECO:0000313" key="3">
    <source>
        <dbReference type="Proteomes" id="UP000594220"/>
    </source>
</evidence>
<accession>A0A7M4F1C2</accession>
<feature type="region of interest" description="Disordered" evidence="1">
    <location>
        <begin position="1"/>
        <end position="20"/>
    </location>
</feature>
<name>A0A7M4F1C2_CROPO</name>
<dbReference type="PANTHER" id="PTHR36474:SF1">
    <property type="entry name" value="PROTEIN LIAT1"/>
    <property type="match status" value="1"/>
</dbReference>
<organism evidence="2 3">
    <name type="scientific">Crocodylus porosus</name>
    <name type="common">Saltwater crocodile</name>
    <name type="synonym">Estuarine crocodile</name>
    <dbReference type="NCBI Taxonomy" id="8502"/>
    <lineage>
        <taxon>Eukaryota</taxon>
        <taxon>Metazoa</taxon>
        <taxon>Chordata</taxon>
        <taxon>Craniata</taxon>
        <taxon>Vertebrata</taxon>
        <taxon>Euteleostomi</taxon>
        <taxon>Archelosauria</taxon>
        <taxon>Archosauria</taxon>
        <taxon>Crocodylia</taxon>
        <taxon>Longirostres</taxon>
        <taxon>Crocodylidae</taxon>
        <taxon>Crocodylus</taxon>
    </lineage>
</organism>
<reference evidence="2" key="2">
    <citation type="submission" date="2025-09" db="UniProtKB">
        <authorList>
            <consortium name="Ensembl"/>
        </authorList>
    </citation>
    <scope>IDENTIFICATION</scope>
</reference>
<dbReference type="InterPro" id="IPR038794">
    <property type="entry name" value="LIAT1"/>
</dbReference>